<feature type="compositionally biased region" description="Basic and acidic residues" evidence="1">
    <location>
        <begin position="29"/>
        <end position="48"/>
    </location>
</feature>
<keyword evidence="3" id="KW-1185">Reference proteome</keyword>
<proteinExistence type="predicted"/>
<dbReference type="EMBL" id="JAPXFL010000008">
    <property type="protein sequence ID" value="KAK9503133.1"/>
    <property type="molecule type" value="Genomic_DNA"/>
</dbReference>
<dbReference type="Proteomes" id="UP001461498">
    <property type="component" value="Unassembled WGS sequence"/>
</dbReference>
<dbReference type="AlphaFoldDB" id="A0AAW1D1Z1"/>
<name>A0AAW1D1Z1_9HEMI</name>
<protein>
    <submittedName>
        <fullName evidence="2">Uncharacterized protein</fullName>
    </submittedName>
</protein>
<sequence>MTDVQILNLDDSSTRRASHISEEQDEQSSDDRNDSEDRKSTASKHDTPTGDEITNNTINEDVYKKPSKDINYNKNTLNKDDIKKTFEKNKINLSSTLSEDFVSRLDAKLKDLEEDGKKKKKPQKSRSLDSRPLFITTVKTGIFLDPPPELAALLGYPRSYNLSSGSSYNSQKSGEELMYSFSSQPRVLNINNNKYNAAKINKVPKINNDKQQVVNNDKLQNKPNVRMKRELNNQNNVINNKK</sequence>
<accession>A0AAW1D1Z1</accession>
<comment type="caution">
    <text evidence="2">The sequence shown here is derived from an EMBL/GenBank/DDBJ whole genome shotgun (WGS) entry which is preliminary data.</text>
</comment>
<feature type="region of interest" description="Disordered" evidence="1">
    <location>
        <begin position="1"/>
        <end position="68"/>
    </location>
</feature>
<gene>
    <name evidence="2" type="ORF">O3M35_011763</name>
</gene>
<evidence type="ECO:0000256" key="1">
    <source>
        <dbReference type="SAM" id="MobiDB-lite"/>
    </source>
</evidence>
<evidence type="ECO:0000313" key="2">
    <source>
        <dbReference type="EMBL" id="KAK9503133.1"/>
    </source>
</evidence>
<evidence type="ECO:0000313" key="3">
    <source>
        <dbReference type="Proteomes" id="UP001461498"/>
    </source>
</evidence>
<reference evidence="2 3" key="1">
    <citation type="submission" date="2022-12" db="EMBL/GenBank/DDBJ databases">
        <title>Chromosome-level genome assembly of true bugs.</title>
        <authorList>
            <person name="Ma L."/>
            <person name="Li H."/>
        </authorList>
    </citation>
    <scope>NUCLEOTIDE SEQUENCE [LARGE SCALE GENOMIC DNA]</scope>
    <source>
        <strain evidence="2">Lab_2022b</strain>
    </source>
</reference>
<organism evidence="2 3">
    <name type="scientific">Rhynocoris fuscipes</name>
    <dbReference type="NCBI Taxonomy" id="488301"/>
    <lineage>
        <taxon>Eukaryota</taxon>
        <taxon>Metazoa</taxon>
        <taxon>Ecdysozoa</taxon>
        <taxon>Arthropoda</taxon>
        <taxon>Hexapoda</taxon>
        <taxon>Insecta</taxon>
        <taxon>Pterygota</taxon>
        <taxon>Neoptera</taxon>
        <taxon>Paraneoptera</taxon>
        <taxon>Hemiptera</taxon>
        <taxon>Heteroptera</taxon>
        <taxon>Panheteroptera</taxon>
        <taxon>Cimicomorpha</taxon>
        <taxon>Reduviidae</taxon>
        <taxon>Harpactorinae</taxon>
        <taxon>Harpactorini</taxon>
        <taxon>Rhynocoris</taxon>
    </lineage>
</organism>